<reference evidence="1" key="1">
    <citation type="submission" date="2020-05" db="EMBL/GenBank/DDBJ databases">
        <authorList>
            <person name="Chiriac C."/>
            <person name="Salcher M."/>
            <person name="Ghai R."/>
            <person name="Kavagutti S V."/>
        </authorList>
    </citation>
    <scope>NUCLEOTIDE SEQUENCE</scope>
</reference>
<gene>
    <name evidence="1" type="ORF">UFOVP141_27</name>
</gene>
<protein>
    <submittedName>
        <fullName evidence="1">Uncharacterized protein</fullName>
    </submittedName>
</protein>
<sequence length="91" mass="9664">MTTYTVVQSRFHGGREISAHSTLRAALRAARRAAGHCWSRNRGWAGLQRAACCCGGPRIIPSDGGNVVRYSDDCSSGVIHYAADGSVTAQV</sequence>
<proteinExistence type="predicted"/>
<dbReference type="EMBL" id="LR798190">
    <property type="protein sequence ID" value="CAB5079707.1"/>
    <property type="molecule type" value="Genomic_DNA"/>
</dbReference>
<name>A0A6J7VT47_9CAUD</name>
<organism evidence="1">
    <name type="scientific">uncultured Caudovirales phage</name>
    <dbReference type="NCBI Taxonomy" id="2100421"/>
    <lineage>
        <taxon>Viruses</taxon>
        <taxon>Duplodnaviria</taxon>
        <taxon>Heunggongvirae</taxon>
        <taxon>Uroviricota</taxon>
        <taxon>Caudoviricetes</taxon>
        <taxon>Peduoviridae</taxon>
        <taxon>Maltschvirus</taxon>
        <taxon>Maltschvirus maltsch</taxon>
    </lineage>
</organism>
<evidence type="ECO:0000313" key="1">
    <source>
        <dbReference type="EMBL" id="CAB5079707.1"/>
    </source>
</evidence>
<accession>A0A6J7VT47</accession>